<dbReference type="EMBL" id="JHEH01000030">
    <property type="protein sequence ID" value="KEP68543.1"/>
    <property type="molecule type" value="Genomic_DNA"/>
</dbReference>
<dbReference type="STRING" id="1185766.SAMN05216224_11725"/>
<comment type="caution">
    <text evidence="1">The sequence shown here is derived from an EMBL/GenBank/DDBJ whole genome shotgun (WGS) entry which is preliminary data.</text>
</comment>
<dbReference type="RefSeq" id="WP_038068378.1">
    <property type="nucleotide sequence ID" value="NZ_FOVB01000017.1"/>
</dbReference>
<accession>A0A074THM8</accession>
<proteinExistence type="predicted"/>
<dbReference type="AlphaFoldDB" id="A0A074THM8"/>
<organism evidence="1 2">
    <name type="scientific">Thioclava dalianensis</name>
    <dbReference type="NCBI Taxonomy" id="1185766"/>
    <lineage>
        <taxon>Bacteria</taxon>
        <taxon>Pseudomonadati</taxon>
        <taxon>Pseudomonadota</taxon>
        <taxon>Alphaproteobacteria</taxon>
        <taxon>Rhodobacterales</taxon>
        <taxon>Paracoccaceae</taxon>
        <taxon>Thioclava</taxon>
    </lineage>
</organism>
<sequence>MPSYQVDLTSLPKDESAIPGYKVILAAWQKMYDALDAGKTPSEVDLNEAMQTARNAMTVRELGFMKDLEAELAAEHVSLRHAKLTGGLYKILMDRHGFKVTRKNGGLG</sequence>
<name>A0A074THM8_9RHOB</name>
<evidence type="ECO:0000313" key="1">
    <source>
        <dbReference type="EMBL" id="KEP68543.1"/>
    </source>
</evidence>
<gene>
    <name evidence="1" type="ORF">DL1_11360</name>
</gene>
<dbReference type="Proteomes" id="UP000027725">
    <property type="component" value="Unassembled WGS sequence"/>
</dbReference>
<reference evidence="1 2" key="1">
    <citation type="submission" date="2014-03" db="EMBL/GenBank/DDBJ databases">
        <title>The draft genome sequence of Thioclava dalianensis DLFJ1-1.</title>
        <authorList>
            <person name="Lai Q."/>
            <person name="Shao Z."/>
        </authorList>
    </citation>
    <scope>NUCLEOTIDE SEQUENCE [LARGE SCALE GENOMIC DNA]</scope>
    <source>
        <strain evidence="1 2">DLFJ1-1</strain>
    </source>
</reference>
<protein>
    <submittedName>
        <fullName evidence="1">Uncharacterized protein</fullName>
    </submittedName>
</protein>
<evidence type="ECO:0000313" key="2">
    <source>
        <dbReference type="Proteomes" id="UP000027725"/>
    </source>
</evidence>
<keyword evidence="2" id="KW-1185">Reference proteome</keyword>